<keyword evidence="5" id="KW-1185">Reference proteome</keyword>
<dbReference type="OrthoDB" id="5876363at2759"/>
<feature type="domain" description="Peptidase M24" evidence="3">
    <location>
        <begin position="15"/>
        <end position="113"/>
    </location>
</feature>
<dbReference type="InterPro" id="IPR047113">
    <property type="entry name" value="PA2G4/ARX1"/>
</dbReference>
<gene>
    <name evidence="4" type="ORF">SARC_08625</name>
</gene>
<dbReference type="Gene3D" id="3.90.230.10">
    <property type="entry name" value="Creatinase/methionine aminopeptidase superfamily"/>
    <property type="match status" value="1"/>
</dbReference>
<dbReference type="eggNOG" id="KOG2776">
    <property type="taxonomic scope" value="Eukaryota"/>
</dbReference>
<dbReference type="STRING" id="667725.A0A0L0FQA0"/>
<proteinExistence type="inferred from homology"/>
<comment type="similarity">
    <text evidence="1">Belongs to the peptidase M24 family.</text>
</comment>
<protein>
    <recommendedName>
        <fullName evidence="3">Peptidase M24 domain-containing protein</fullName>
    </recommendedName>
</protein>
<feature type="region of interest" description="Disordered" evidence="2">
    <location>
        <begin position="251"/>
        <end position="278"/>
    </location>
</feature>
<evidence type="ECO:0000259" key="3">
    <source>
        <dbReference type="Pfam" id="PF00557"/>
    </source>
</evidence>
<dbReference type="InterPro" id="IPR036390">
    <property type="entry name" value="WH_DNA-bd_sf"/>
</dbReference>
<organism evidence="4 5">
    <name type="scientific">Sphaeroforma arctica JP610</name>
    <dbReference type="NCBI Taxonomy" id="667725"/>
    <lineage>
        <taxon>Eukaryota</taxon>
        <taxon>Ichthyosporea</taxon>
        <taxon>Ichthyophonida</taxon>
        <taxon>Sphaeroforma</taxon>
    </lineage>
</organism>
<sequence length="278" mass="30459">MREELNSVYKTGNVEKNIAFPTCVSINNCVGNYSSLPDDPFALSAGDVVKIEMAAHIGGNVATVCHTHVVPSDGKTPLQGRAADTICAAYYASETALRMIKPGASIYQVDIAMTTGQGKTKDLDVKPSVYRRNRDRVYQLKLKGSRALFGQILKTNPDCAFSIRDYVQWDPRHTAMGLPECLKSELLLAYPVRFEPKTEIVARYRFTMLLLPSGPVRITGAGVVPYVQSEFSIDNADLNALLETAVNDKSDTTAKKAKKGTKSKNNFATEPQDVNMAM</sequence>
<evidence type="ECO:0000313" key="4">
    <source>
        <dbReference type="EMBL" id="KNC78962.1"/>
    </source>
</evidence>
<dbReference type="SUPFAM" id="SSF55920">
    <property type="entry name" value="Creatinase/aminopeptidase"/>
    <property type="match status" value="1"/>
</dbReference>
<accession>A0A0L0FQA0</accession>
<evidence type="ECO:0000313" key="5">
    <source>
        <dbReference type="Proteomes" id="UP000054560"/>
    </source>
</evidence>
<evidence type="ECO:0000256" key="2">
    <source>
        <dbReference type="SAM" id="MobiDB-lite"/>
    </source>
</evidence>
<dbReference type="SUPFAM" id="SSF46785">
    <property type="entry name" value="Winged helix' DNA-binding domain"/>
    <property type="match status" value="1"/>
</dbReference>
<dbReference type="Proteomes" id="UP000054560">
    <property type="component" value="Unassembled WGS sequence"/>
</dbReference>
<dbReference type="RefSeq" id="XP_014152864.1">
    <property type="nucleotide sequence ID" value="XM_014297389.1"/>
</dbReference>
<dbReference type="GeneID" id="25909129"/>
<dbReference type="EMBL" id="KQ242389">
    <property type="protein sequence ID" value="KNC78962.1"/>
    <property type="molecule type" value="Genomic_DNA"/>
</dbReference>
<dbReference type="PANTHER" id="PTHR10804">
    <property type="entry name" value="PROTEASE FAMILY M24 METHIONYL AMINOPEPTIDASE, AMINOPEPTIDASE P"/>
    <property type="match status" value="1"/>
</dbReference>
<dbReference type="PANTHER" id="PTHR10804:SF11">
    <property type="entry name" value="PROLIFERATION-ASSOCIATED PROTEIN 2G4"/>
    <property type="match status" value="1"/>
</dbReference>
<dbReference type="AlphaFoldDB" id="A0A0L0FQA0"/>
<evidence type="ECO:0000256" key="1">
    <source>
        <dbReference type="ARBA" id="ARBA00007319"/>
    </source>
</evidence>
<dbReference type="Pfam" id="PF00557">
    <property type="entry name" value="Peptidase_M24"/>
    <property type="match status" value="1"/>
</dbReference>
<dbReference type="InterPro" id="IPR000994">
    <property type="entry name" value="Pept_M24"/>
</dbReference>
<dbReference type="Gene3D" id="1.10.10.10">
    <property type="entry name" value="Winged helix-like DNA-binding domain superfamily/Winged helix DNA-binding domain"/>
    <property type="match status" value="1"/>
</dbReference>
<name>A0A0L0FQA0_9EUKA</name>
<dbReference type="InterPro" id="IPR036388">
    <property type="entry name" value="WH-like_DNA-bd_sf"/>
</dbReference>
<reference evidence="4 5" key="1">
    <citation type="submission" date="2011-02" db="EMBL/GenBank/DDBJ databases">
        <title>The Genome Sequence of Sphaeroforma arctica JP610.</title>
        <authorList>
            <consortium name="The Broad Institute Genome Sequencing Platform"/>
            <person name="Russ C."/>
            <person name="Cuomo C."/>
            <person name="Young S.K."/>
            <person name="Zeng Q."/>
            <person name="Gargeya S."/>
            <person name="Alvarado L."/>
            <person name="Berlin A."/>
            <person name="Chapman S.B."/>
            <person name="Chen Z."/>
            <person name="Freedman E."/>
            <person name="Gellesch M."/>
            <person name="Goldberg J."/>
            <person name="Griggs A."/>
            <person name="Gujja S."/>
            <person name="Heilman E."/>
            <person name="Heiman D."/>
            <person name="Howarth C."/>
            <person name="Mehta T."/>
            <person name="Neiman D."/>
            <person name="Pearson M."/>
            <person name="Roberts A."/>
            <person name="Saif S."/>
            <person name="Shea T."/>
            <person name="Shenoy N."/>
            <person name="Sisk P."/>
            <person name="Stolte C."/>
            <person name="Sykes S."/>
            <person name="White J."/>
            <person name="Yandava C."/>
            <person name="Burger G."/>
            <person name="Gray M.W."/>
            <person name="Holland P.W.H."/>
            <person name="King N."/>
            <person name="Lang F.B.F."/>
            <person name="Roger A.J."/>
            <person name="Ruiz-Trillo I."/>
            <person name="Haas B."/>
            <person name="Nusbaum C."/>
            <person name="Birren B."/>
        </authorList>
    </citation>
    <scope>NUCLEOTIDE SEQUENCE [LARGE SCALE GENOMIC DNA]</scope>
    <source>
        <strain evidence="4 5">JP610</strain>
    </source>
</reference>
<dbReference type="InterPro" id="IPR036005">
    <property type="entry name" value="Creatinase/aminopeptidase-like"/>
</dbReference>